<sequence>RYDLKFVTYDLESLSWDPSKEQSIKDSCISKNAMSKIRNGHHHAIGFHPSSIAKVNRAIDKGASSYCGGSIST</sequence>
<comment type="caution">
    <text evidence="1">The sequence shown here is derived from an EMBL/GenBank/DDBJ whole genome shotgun (WGS) entry which is preliminary data.</text>
</comment>
<organism evidence="1 2">
    <name type="scientific">Mucuna pruriens</name>
    <name type="common">Velvet bean</name>
    <name type="synonym">Dolichos pruriens</name>
    <dbReference type="NCBI Taxonomy" id="157652"/>
    <lineage>
        <taxon>Eukaryota</taxon>
        <taxon>Viridiplantae</taxon>
        <taxon>Streptophyta</taxon>
        <taxon>Embryophyta</taxon>
        <taxon>Tracheophyta</taxon>
        <taxon>Spermatophyta</taxon>
        <taxon>Magnoliopsida</taxon>
        <taxon>eudicotyledons</taxon>
        <taxon>Gunneridae</taxon>
        <taxon>Pentapetalae</taxon>
        <taxon>rosids</taxon>
        <taxon>fabids</taxon>
        <taxon>Fabales</taxon>
        <taxon>Fabaceae</taxon>
        <taxon>Papilionoideae</taxon>
        <taxon>50 kb inversion clade</taxon>
        <taxon>NPAAA clade</taxon>
        <taxon>indigoferoid/millettioid clade</taxon>
        <taxon>Phaseoleae</taxon>
        <taxon>Mucuna</taxon>
    </lineage>
</organism>
<evidence type="ECO:0000313" key="1">
    <source>
        <dbReference type="EMBL" id="RDY03415.1"/>
    </source>
</evidence>
<evidence type="ECO:0000313" key="2">
    <source>
        <dbReference type="Proteomes" id="UP000257109"/>
    </source>
</evidence>
<protein>
    <submittedName>
        <fullName evidence="1">Uncharacterized protein</fullName>
    </submittedName>
</protein>
<name>A0A371HKS3_MUCPR</name>
<keyword evidence="2" id="KW-1185">Reference proteome</keyword>
<feature type="non-terminal residue" evidence="1">
    <location>
        <position position="1"/>
    </location>
</feature>
<proteinExistence type="predicted"/>
<dbReference type="EMBL" id="QJKJ01002303">
    <property type="protein sequence ID" value="RDY03415.1"/>
    <property type="molecule type" value="Genomic_DNA"/>
</dbReference>
<dbReference type="AlphaFoldDB" id="A0A371HKS3"/>
<reference evidence="1" key="1">
    <citation type="submission" date="2018-05" db="EMBL/GenBank/DDBJ databases">
        <title>Draft genome of Mucuna pruriens seed.</title>
        <authorList>
            <person name="Nnadi N.E."/>
            <person name="Vos R."/>
            <person name="Hasami M.H."/>
            <person name="Devisetty U.K."/>
            <person name="Aguiy J.C."/>
        </authorList>
    </citation>
    <scope>NUCLEOTIDE SEQUENCE [LARGE SCALE GENOMIC DNA]</scope>
    <source>
        <strain evidence="1">JCA_2017</strain>
    </source>
</reference>
<gene>
    <name evidence="1" type="ORF">CR513_13008</name>
</gene>
<feature type="non-terminal residue" evidence="1">
    <location>
        <position position="73"/>
    </location>
</feature>
<dbReference type="OrthoDB" id="1429956at2759"/>
<accession>A0A371HKS3</accession>
<dbReference type="Proteomes" id="UP000257109">
    <property type="component" value="Unassembled WGS sequence"/>
</dbReference>